<dbReference type="SUPFAM" id="SSF56112">
    <property type="entry name" value="Protein kinase-like (PK-like)"/>
    <property type="match status" value="2"/>
</dbReference>
<dbReference type="STRING" id="487184.SAMN05216421_0338"/>
<organism evidence="1 2">
    <name type="scientific">Halopseudomonas xinjiangensis</name>
    <dbReference type="NCBI Taxonomy" id="487184"/>
    <lineage>
        <taxon>Bacteria</taxon>
        <taxon>Pseudomonadati</taxon>
        <taxon>Pseudomonadota</taxon>
        <taxon>Gammaproteobacteria</taxon>
        <taxon>Pseudomonadales</taxon>
        <taxon>Pseudomonadaceae</taxon>
        <taxon>Halopseudomonas</taxon>
    </lineage>
</organism>
<sequence>MKQVDMLRRAGRQPPLPLHLQLQGARTVHLTGWLRILPGKRLVGEGRLDGERVLVKLFIARGSARHFERELAGIEALLGADIPTPELLATGALAGGGCFMATRFIENAETLQARWEAAQPADPGSEPAFGIVSEAVEAVALLHQKGLVQTDMHLGNFLMQHDTLYVIDGDAIEAHGDAALPAAVAQHNLALLLGQLPPDWDACRGQLLERYLQVNPAHALAEEQVASDVDKVRQRRLADYLGKAIRDCTLFAVQRSWTRFVAVPRDDASRMSSIIKDPDCAFDGTLLKDGGSSTVATTMVDANLVVVKRYNIKGFSHWLKRFWRPSRAWHSWLAAHRLLFLGIATPKPLGMIESRFGPLRRKAWLVTEYCAGQDLLTVLGSEGERLPDKALKAALLRTVNALVAQQISHGDFKATNLIWNGEDLVLIDLDAMQAHPKRRGWQKAWQRDRARLVRNWPARSPLARWLEEHLPTG</sequence>
<dbReference type="RefSeq" id="WP_093391522.1">
    <property type="nucleotide sequence ID" value="NZ_LT629736.1"/>
</dbReference>
<accession>A0A1H1LZU9</accession>
<name>A0A1H1LZU9_9GAMM</name>
<proteinExistence type="predicted"/>
<reference evidence="2" key="1">
    <citation type="submission" date="2016-10" db="EMBL/GenBank/DDBJ databases">
        <authorList>
            <person name="Varghese N."/>
            <person name="Submissions S."/>
        </authorList>
    </citation>
    <scope>NUCLEOTIDE SEQUENCE [LARGE SCALE GENOMIC DNA]</scope>
    <source>
        <strain evidence="2">NRRL B-51270</strain>
    </source>
</reference>
<dbReference type="Pfam" id="PF06293">
    <property type="entry name" value="Kdo"/>
    <property type="match status" value="1"/>
</dbReference>
<evidence type="ECO:0000313" key="2">
    <source>
        <dbReference type="Proteomes" id="UP000243207"/>
    </source>
</evidence>
<keyword evidence="2" id="KW-1185">Reference proteome</keyword>
<dbReference type="GO" id="GO:0016301">
    <property type="term" value="F:kinase activity"/>
    <property type="evidence" value="ECO:0007669"/>
    <property type="project" value="UniProtKB-KW"/>
</dbReference>
<dbReference type="AlphaFoldDB" id="A0A1H1LZU9"/>
<dbReference type="PANTHER" id="PTHR37171">
    <property type="entry name" value="SERINE/THREONINE-PROTEIN KINASE YRZF-RELATED"/>
    <property type="match status" value="1"/>
</dbReference>
<gene>
    <name evidence="1" type="ORF">SAMN05216421_0338</name>
</gene>
<evidence type="ECO:0000313" key="1">
    <source>
        <dbReference type="EMBL" id="SDR80104.1"/>
    </source>
</evidence>
<dbReference type="InterPro" id="IPR011009">
    <property type="entry name" value="Kinase-like_dom_sf"/>
</dbReference>
<dbReference type="InterPro" id="IPR052396">
    <property type="entry name" value="Meiotic_Drive_Suppr_Kinase"/>
</dbReference>
<dbReference type="Proteomes" id="UP000243207">
    <property type="component" value="Chromosome I"/>
</dbReference>
<dbReference type="EMBL" id="LT629736">
    <property type="protein sequence ID" value="SDR80104.1"/>
    <property type="molecule type" value="Genomic_DNA"/>
</dbReference>
<dbReference type="OrthoDB" id="8532943at2"/>
<keyword evidence="1" id="KW-0418">Kinase</keyword>
<keyword evidence="1" id="KW-0808">Transferase</keyword>
<dbReference type="Gene3D" id="1.10.510.10">
    <property type="entry name" value="Transferase(Phosphotransferase) domain 1"/>
    <property type="match status" value="1"/>
</dbReference>
<protein>
    <submittedName>
        <fullName evidence="1">Lipopolysaccharide kinase (Kdo/WaaP) family protein</fullName>
    </submittedName>
</protein>
<dbReference type="PANTHER" id="PTHR37171:SF1">
    <property type="entry name" value="SERINE_THREONINE-PROTEIN KINASE YRZF-RELATED"/>
    <property type="match status" value="1"/>
</dbReference>